<feature type="domain" description="Bifunctional inhibitor/plant lipid transfer protein/seed storage helical" evidence="4">
    <location>
        <begin position="26"/>
        <end position="112"/>
    </location>
</feature>
<dbReference type="InterPro" id="IPR000528">
    <property type="entry name" value="Plant_nsLTP"/>
</dbReference>
<feature type="signal peptide" evidence="3">
    <location>
        <begin position="1"/>
        <end position="22"/>
    </location>
</feature>
<dbReference type="AlphaFoldDB" id="A0AB32VZ89"/>
<evidence type="ECO:0000256" key="3">
    <source>
        <dbReference type="SAM" id="SignalP"/>
    </source>
</evidence>
<evidence type="ECO:0000313" key="5">
    <source>
        <dbReference type="Proteomes" id="UP000694886"/>
    </source>
</evidence>
<dbReference type="PANTHER" id="PTHR33076">
    <property type="entry name" value="NON-SPECIFIC LIPID-TRANSFER PROTEIN 2-RELATED"/>
    <property type="match status" value="1"/>
</dbReference>
<dbReference type="Gramene" id="Tc03v2_t014210.1">
    <property type="protein sequence ID" value="Tc03v2_p014210.1"/>
    <property type="gene ID" value="Tc03v2_g014210"/>
</dbReference>
<name>A0AB32VZ89_THECC</name>
<dbReference type="GO" id="GO:0006869">
    <property type="term" value="P:lipid transport"/>
    <property type="evidence" value="ECO:0007669"/>
    <property type="project" value="InterPro"/>
</dbReference>
<dbReference type="KEGG" id="tcc:18605514"/>
<dbReference type="GeneID" id="18605514"/>
<dbReference type="CDD" id="cd01960">
    <property type="entry name" value="nsLTP1"/>
    <property type="match status" value="1"/>
</dbReference>
<reference evidence="6" key="2">
    <citation type="submission" date="2025-08" db="UniProtKB">
        <authorList>
            <consortium name="RefSeq"/>
        </authorList>
    </citation>
    <scope>IDENTIFICATION</scope>
</reference>
<dbReference type="GO" id="GO:0008289">
    <property type="term" value="F:lipid binding"/>
    <property type="evidence" value="ECO:0007669"/>
    <property type="project" value="InterPro"/>
</dbReference>
<dbReference type="Pfam" id="PF00234">
    <property type="entry name" value="Tryp_alpha_amyl"/>
    <property type="match status" value="1"/>
</dbReference>
<dbReference type="Gene3D" id="1.10.110.10">
    <property type="entry name" value="Plant lipid-transfer and hydrophobic proteins"/>
    <property type="match status" value="1"/>
</dbReference>
<dbReference type="InterPro" id="IPR016140">
    <property type="entry name" value="Bifunc_inhib/LTP/seed_store"/>
</dbReference>
<dbReference type="RefSeq" id="XP_017972602.1">
    <property type="nucleotide sequence ID" value="XM_018117113.1"/>
</dbReference>
<feature type="region of interest" description="Disordered" evidence="2">
    <location>
        <begin position="141"/>
        <end position="168"/>
    </location>
</feature>
<gene>
    <name evidence="6" type="primary">LOC18605514</name>
</gene>
<feature type="chain" id="PRO_5044219805" evidence="3">
    <location>
        <begin position="23"/>
        <end position="168"/>
    </location>
</feature>
<dbReference type="InterPro" id="IPR036312">
    <property type="entry name" value="Bifun_inhib/LTP/seed_sf"/>
</dbReference>
<dbReference type="Proteomes" id="UP000694886">
    <property type="component" value="Chromosome 3"/>
</dbReference>
<keyword evidence="3" id="KW-0732">Signal</keyword>
<sequence>MGGHGIMIGVLMLLSWAISTAAAVDCTTVTGLLSTCSAFITYGSPDPYPGSPCCDAVMNLNLIADSTDNRKSVCGCLMGLITTYNPNSTAIATLPGFCGVALGFTIDPNTDCNLLVIRVNDRAVFDKCSFHEWELQGMQGGSNEETYGGSNKKLPSATDRRTKILHKQ</sequence>
<proteinExistence type="inferred from homology"/>
<protein>
    <submittedName>
        <fullName evidence="6">Non-specific lipid-transfer protein 14</fullName>
    </submittedName>
</protein>
<organism evidence="5 6">
    <name type="scientific">Theobroma cacao</name>
    <name type="common">Cacao</name>
    <name type="synonym">Cocoa</name>
    <dbReference type="NCBI Taxonomy" id="3641"/>
    <lineage>
        <taxon>Eukaryota</taxon>
        <taxon>Viridiplantae</taxon>
        <taxon>Streptophyta</taxon>
        <taxon>Embryophyta</taxon>
        <taxon>Tracheophyta</taxon>
        <taxon>Spermatophyta</taxon>
        <taxon>Magnoliopsida</taxon>
        <taxon>eudicotyledons</taxon>
        <taxon>Gunneridae</taxon>
        <taxon>Pentapetalae</taxon>
        <taxon>rosids</taxon>
        <taxon>malvids</taxon>
        <taxon>Malvales</taxon>
        <taxon>Malvaceae</taxon>
        <taxon>Byttnerioideae</taxon>
        <taxon>Theobroma</taxon>
    </lineage>
</organism>
<comment type="similarity">
    <text evidence="1">Belongs to the plant LTP family.</text>
</comment>
<evidence type="ECO:0000256" key="1">
    <source>
        <dbReference type="ARBA" id="ARBA00009748"/>
    </source>
</evidence>
<reference evidence="5" key="1">
    <citation type="journal article" date="1997" name="Nucleic Acids Res.">
        <title>tRNAscan-SE: a program for improved detection of transfer RNA genes in genomic sequence.</title>
        <authorList>
            <person name="Lowe T.M."/>
            <person name="Eddy S.R."/>
        </authorList>
    </citation>
    <scope>NUCLEOTIDE SEQUENCE [LARGE SCALE GENOMIC DNA]</scope>
    <source>
        <strain evidence="5">r\B97-61/B2</strain>
    </source>
</reference>
<evidence type="ECO:0000256" key="2">
    <source>
        <dbReference type="SAM" id="MobiDB-lite"/>
    </source>
</evidence>
<dbReference type="SUPFAM" id="SSF47699">
    <property type="entry name" value="Bifunctional inhibitor/lipid-transfer protein/seed storage 2S albumin"/>
    <property type="match status" value="1"/>
</dbReference>
<accession>A0AB32VZ89</accession>
<dbReference type="PRINTS" id="PR00382">
    <property type="entry name" value="LIPIDTRNSFER"/>
</dbReference>
<evidence type="ECO:0000313" key="6">
    <source>
        <dbReference type="RefSeq" id="XP_017972602.1"/>
    </source>
</evidence>
<evidence type="ECO:0000259" key="4">
    <source>
        <dbReference type="Pfam" id="PF00234"/>
    </source>
</evidence>